<protein>
    <submittedName>
        <fullName evidence="1">Uncharacterized protein</fullName>
    </submittedName>
</protein>
<comment type="caution">
    <text evidence="1">The sequence shown here is derived from an EMBL/GenBank/DDBJ whole genome shotgun (WGS) entry which is preliminary data.</text>
</comment>
<keyword evidence="2" id="KW-1185">Reference proteome</keyword>
<sequence length="111" mass="12362">MAYDLRTSEAFGGIHARDGRELGCTLYEASKTKQIGKLSTRAVPFGLRQHHQYKSAELSKPLAQSSQRLTRLHQDVPNVTNISSDNPLSCIIDCPSSSPQQRICQTDRSNF</sequence>
<proteinExistence type="predicted"/>
<accession>A0ABR4AL68</accession>
<organism evidence="1 2">
    <name type="scientific">Lepraria finkii</name>
    <dbReference type="NCBI Taxonomy" id="1340010"/>
    <lineage>
        <taxon>Eukaryota</taxon>
        <taxon>Fungi</taxon>
        <taxon>Dikarya</taxon>
        <taxon>Ascomycota</taxon>
        <taxon>Pezizomycotina</taxon>
        <taxon>Lecanoromycetes</taxon>
        <taxon>OSLEUM clade</taxon>
        <taxon>Lecanoromycetidae</taxon>
        <taxon>Lecanorales</taxon>
        <taxon>Lecanorineae</taxon>
        <taxon>Stereocaulaceae</taxon>
        <taxon>Lepraria</taxon>
    </lineage>
</organism>
<dbReference type="EMBL" id="JBHFEH010000145">
    <property type="protein sequence ID" value="KAL2045424.1"/>
    <property type="molecule type" value="Genomic_DNA"/>
</dbReference>
<evidence type="ECO:0000313" key="2">
    <source>
        <dbReference type="Proteomes" id="UP001590951"/>
    </source>
</evidence>
<reference evidence="1 2" key="1">
    <citation type="submission" date="2024-09" db="EMBL/GenBank/DDBJ databases">
        <title>Rethinking Asexuality: The Enigmatic Case of Functional Sexual Genes in Lepraria (Stereocaulaceae).</title>
        <authorList>
            <person name="Doellman M."/>
            <person name="Sun Y."/>
            <person name="Barcenas-Pena A."/>
            <person name="Lumbsch H.T."/>
            <person name="Grewe F."/>
        </authorList>
    </citation>
    <scope>NUCLEOTIDE SEQUENCE [LARGE SCALE GENOMIC DNA]</scope>
    <source>
        <strain evidence="1 2">Grewe 0041</strain>
    </source>
</reference>
<dbReference type="Proteomes" id="UP001590951">
    <property type="component" value="Unassembled WGS sequence"/>
</dbReference>
<gene>
    <name evidence="1" type="ORF">ABVK25_012109</name>
</gene>
<name>A0ABR4AL68_9LECA</name>
<evidence type="ECO:0000313" key="1">
    <source>
        <dbReference type="EMBL" id="KAL2045424.1"/>
    </source>
</evidence>